<organism evidence="1 2">
    <name type="scientific">Paramecium octaurelia</name>
    <dbReference type="NCBI Taxonomy" id="43137"/>
    <lineage>
        <taxon>Eukaryota</taxon>
        <taxon>Sar</taxon>
        <taxon>Alveolata</taxon>
        <taxon>Ciliophora</taxon>
        <taxon>Intramacronucleata</taxon>
        <taxon>Oligohymenophorea</taxon>
        <taxon>Peniculida</taxon>
        <taxon>Parameciidae</taxon>
        <taxon>Paramecium</taxon>
    </lineage>
</organism>
<keyword evidence="2" id="KW-1185">Reference proteome</keyword>
<name>A0A8S1V874_PAROT</name>
<sequence length="99" mass="11477">MIILLKFQVTSKWKSRQYNNFNCKVQTEFVAITSMCYTVNNTDKDNNCGFNQSAGNIKSRFLHLSQALSKINHYKINMLSSSLVIIKQIRSKSLQNRLQ</sequence>
<accession>A0A8S1V874</accession>
<comment type="caution">
    <text evidence="1">The sequence shown here is derived from an EMBL/GenBank/DDBJ whole genome shotgun (WGS) entry which is preliminary data.</text>
</comment>
<protein>
    <submittedName>
        <fullName evidence="1">Uncharacterized protein</fullName>
    </submittedName>
</protein>
<evidence type="ECO:0000313" key="1">
    <source>
        <dbReference type="EMBL" id="CAD8172089.1"/>
    </source>
</evidence>
<reference evidence="1" key="1">
    <citation type="submission" date="2021-01" db="EMBL/GenBank/DDBJ databases">
        <authorList>
            <consortium name="Genoscope - CEA"/>
            <person name="William W."/>
        </authorList>
    </citation>
    <scope>NUCLEOTIDE SEQUENCE</scope>
</reference>
<dbReference type="EMBL" id="CAJJDP010000058">
    <property type="protein sequence ID" value="CAD8172089.1"/>
    <property type="molecule type" value="Genomic_DNA"/>
</dbReference>
<dbReference type="AlphaFoldDB" id="A0A8S1V874"/>
<proteinExistence type="predicted"/>
<dbReference type="Proteomes" id="UP000683925">
    <property type="component" value="Unassembled WGS sequence"/>
</dbReference>
<gene>
    <name evidence="1" type="ORF">POCTA_138.1.T0590195</name>
</gene>
<evidence type="ECO:0000313" key="2">
    <source>
        <dbReference type="Proteomes" id="UP000683925"/>
    </source>
</evidence>